<protein>
    <submittedName>
        <fullName evidence="1">Uncharacterized protein</fullName>
    </submittedName>
</protein>
<gene>
    <name evidence="1" type="ORF">MLD38_032506</name>
</gene>
<evidence type="ECO:0000313" key="1">
    <source>
        <dbReference type="EMBL" id="KAI4318846.1"/>
    </source>
</evidence>
<accession>A0ACB9M4E6</accession>
<organism evidence="1 2">
    <name type="scientific">Melastoma candidum</name>
    <dbReference type="NCBI Taxonomy" id="119954"/>
    <lineage>
        <taxon>Eukaryota</taxon>
        <taxon>Viridiplantae</taxon>
        <taxon>Streptophyta</taxon>
        <taxon>Embryophyta</taxon>
        <taxon>Tracheophyta</taxon>
        <taxon>Spermatophyta</taxon>
        <taxon>Magnoliopsida</taxon>
        <taxon>eudicotyledons</taxon>
        <taxon>Gunneridae</taxon>
        <taxon>Pentapetalae</taxon>
        <taxon>rosids</taxon>
        <taxon>malvids</taxon>
        <taxon>Myrtales</taxon>
        <taxon>Melastomataceae</taxon>
        <taxon>Melastomatoideae</taxon>
        <taxon>Melastomateae</taxon>
        <taxon>Melastoma</taxon>
    </lineage>
</organism>
<dbReference type="EMBL" id="CM042889">
    <property type="protein sequence ID" value="KAI4318846.1"/>
    <property type="molecule type" value="Genomic_DNA"/>
</dbReference>
<name>A0ACB9M4E6_9MYRT</name>
<reference evidence="2" key="1">
    <citation type="journal article" date="2023" name="Front. Plant Sci.">
        <title>Chromosomal-level genome assembly of Melastoma candidum provides insights into trichome evolution.</title>
        <authorList>
            <person name="Zhong Y."/>
            <person name="Wu W."/>
            <person name="Sun C."/>
            <person name="Zou P."/>
            <person name="Liu Y."/>
            <person name="Dai S."/>
            <person name="Zhou R."/>
        </authorList>
    </citation>
    <scope>NUCLEOTIDE SEQUENCE [LARGE SCALE GENOMIC DNA]</scope>
</reference>
<dbReference type="Proteomes" id="UP001057402">
    <property type="component" value="Chromosome 10"/>
</dbReference>
<proteinExistence type="predicted"/>
<comment type="caution">
    <text evidence="1">The sequence shown here is derived from an EMBL/GenBank/DDBJ whole genome shotgun (WGS) entry which is preliminary data.</text>
</comment>
<keyword evidence="2" id="KW-1185">Reference proteome</keyword>
<evidence type="ECO:0000313" key="2">
    <source>
        <dbReference type="Proteomes" id="UP001057402"/>
    </source>
</evidence>
<sequence>MIRPPKLCFLGSLAEPLLCILDAASRSRAVVLAGTRRETAALWRGDLGGDAVDGNSNKGEFAGLWEGTNLSLLREKS</sequence>